<evidence type="ECO:0000313" key="6">
    <source>
        <dbReference type="EMBL" id="PPR00265.1"/>
    </source>
</evidence>
<sequence>MSATPNMPFVGLIDFNDDHHSSVPSNGSCTTGQIASEPRPTRRHSRKKNPNYIPRPRNAFMFFRSFYAKTFKGAGSAGPQSMLSKQAGRAWAGLSPAEKKEYKDMERIDKLVHKAMYPDYVYSPRRTTSPKAKGSSGRRKHKRSSSSSTSSDYSDPSDILVSNSRSPFQRDLVDDQAILRFDDILSNIVEPVPSTPIISQSGMGHHLGWGAYPANEFSTDYMSTSEAAGFMCGLDADLTTLSGAVTEGDMSSVYGLDGGVLINDLPGLDLAIFDYEAFNALYVN</sequence>
<feature type="compositionally biased region" description="Polar residues" evidence="4">
    <location>
        <begin position="22"/>
        <end position="34"/>
    </location>
</feature>
<dbReference type="GO" id="GO:0000978">
    <property type="term" value="F:RNA polymerase II cis-regulatory region sequence-specific DNA binding"/>
    <property type="evidence" value="ECO:0007669"/>
    <property type="project" value="TreeGrafter"/>
</dbReference>
<feature type="domain" description="HMG box" evidence="5">
    <location>
        <begin position="53"/>
        <end position="121"/>
    </location>
</feature>
<evidence type="ECO:0000313" key="7">
    <source>
        <dbReference type="Proteomes" id="UP000284706"/>
    </source>
</evidence>
<evidence type="ECO:0000256" key="1">
    <source>
        <dbReference type="ARBA" id="ARBA00023125"/>
    </source>
</evidence>
<dbReference type="OrthoDB" id="6247875at2759"/>
<evidence type="ECO:0000259" key="5">
    <source>
        <dbReference type="PROSITE" id="PS50118"/>
    </source>
</evidence>
<gene>
    <name evidence="6" type="ORF">CVT26_009017</name>
</gene>
<dbReference type="EMBL" id="NHYE01001016">
    <property type="protein sequence ID" value="PPR00265.1"/>
    <property type="molecule type" value="Genomic_DNA"/>
</dbReference>
<dbReference type="GO" id="GO:0005634">
    <property type="term" value="C:nucleus"/>
    <property type="evidence" value="ECO:0007669"/>
    <property type="project" value="UniProtKB-UniRule"/>
</dbReference>
<evidence type="ECO:0000256" key="4">
    <source>
        <dbReference type="SAM" id="MobiDB-lite"/>
    </source>
</evidence>
<feature type="region of interest" description="Disordered" evidence="4">
    <location>
        <begin position="122"/>
        <end position="162"/>
    </location>
</feature>
<dbReference type="PROSITE" id="PS50118">
    <property type="entry name" value="HMG_BOX_2"/>
    <property type="match status" value="1"/>
</dbReference>
<dbReference type="Pfam" id="PF00505">
    <property type="entry name" value="HMG_box"/>
    <property type="match status" value="1"/>
</dbReference>
<feature type="DNA-binding region" description="HMG box" evidence="3">
    <location>
        <begin position="53"/>
        <end position="121"/>
    </location>
</feature>
<dbReference type="InterPro" id="IPR009071">
    <property type="entry name" value="HMG_box_dom"/>
</dbReference>
<keyword evidence="3" id="KW-0539">Nucleus</keyword>
<keyword evidence="2" id="KW-0804">Transcription</keyword>
<dbReference type="AlphaFoldDB" id="A0A409YB73"/>
<evidence type="ECO:0000256" key="3">
    <source>
        <dbReference type="PROSITE-ProRule" id="PRU00267"/>
    </source>
</evidence>
<dbReference type="SUPFAM" id="SSF47095">
    <property type="entry name" value="HMG-box"/>
    <property type="match status" value="1"/>
</dbReference>
<keyword evidence="1 3" id="KW-0238">DNA-binding</keyword>
<comment type="caution">
    <text evidence="6">The sequence shown here is derived from an EMBL/GenBank/DDBJ whole genome shotgun (WGS) entry which is preliminary data.</text>
</comment>
<dbReference type="GO" id="GO:0001228">
    <property type="term" value="F:DNA-binding transcription activator activity, RNA polymerase II-specific"/>
    <property type="evidence" value="ECO:0007669"/>
    <property type="project" value="TreeGrafter"/>
</dbReference>
<name>A0A409YB73_9AGAR</name>
<keyword evidence="7" id="KW-1185">Reference proteome</keyword>
<protein>
    <recommendedName>
        <fullName evidence="5">HMG box domain-containing protein</fullName>
    </recommendedName>
</protein>
<dbReference type="Proteomes" id="UP000284706">
    <property type="component" value="Unassembled WGS sequence"/>
</dbReference>
<proteinExistence type="predicted"/>
<dbReference type="InterPro" id="IPR050140">
    <property type="entry name" value="SRY-related_HMG-box_TF-like"/>
</dbReference>
<dbReference type="GO" id="GO:0000122">
    <property type="term" value="P:negative regulation of transcription by RNA polymerase II"/>
    <property type="evidence" value="ECO:0007669"/>
    <property type="project" value="TreeGrafter"/>
</dbReference>
<feature type="compositionally biased region" description="Low complexity" evidence="4">
    <location>
        <begin position="145"/>
        <end position="158"/>
    </location>
</feature>
<dbReference type="GO" id="GO:0030154">
    <property type="term" value="P:cell differentiation"/>
    <property type="evidence" value="ECO:0007669"/>
    <property type="project" value="TreeGrafter"/>
</dbReference>
<feature type="region of interest" description="Disordered" evidence="4">
    <location>
        <begin position="21"/>
        <end position="55"/>
    </location>
</feature>
<dbReference type="PANTHER" id="PTHR10270">
    <property type="entry name" value="SOX TRANSCRIPTION FACTOR"/>
    <property type="match status" value="1"/>
</dbReference>
<dbReference type="CDD" id="cd01389">
    <property type="entry name" value="HMG-box_ROX1-like"/>
    <property type="match status" value="1"/>
</dbReference>
<organism evidence="6 7">
    <name type="scientific">Gymnopilus dilepis</name>
    <dbReference type="NCBI Taxonomy" id="231916"/>
    <lineage>
        <taxon>Eukaryota</taxon>
        <taxon>Fungi</taxon>
        <taxon>Dikarya</taxon>
        <taxon>Basidiomycota</taxon>
        <taxon>Agaricomycotina</taxon>
        <taxon>Agaricomycetes</taxon>
        <taxon>Agaricomycetidae</taxon>
        <taxon>Agaricales</taxon>
        <taxon>Agaricineae</taxon>
        <taxon>Hymenogastraceae</taxon>
        <taxon>Gymnopilus</taxon>
    </lineage>
</organism>
<dbReference type="PANTHER" id="PTHR10270:SF161">
    <property type="entry name" value="SEX-DETERMINING REGION Y PROTEIN"/>
    <property type="match status" value="1"/>
</dbReference>
<dbReference type="STRING" id="231916.A0A409YB73"/>
<accession>A0A409YB73</accession>
<dbReference type="Gene3D" id="1.10.30.10">
    <property type="entry name" value="High mobility group box domain"/>
    <property type="match status" value="1"/>
</dbReference>
<evidence type="ECO:0000256" key="2">
    <source>
        <dbReference type="ARBA" id="ARBA00023163"/>
    </source>
</evidence>
<dbReference type="SMART" id="SM00398">
    <property type="entry name" value="HMG"/>
    <property type="match status" value="1"/>
</dbReference>
<dbReference type="InterPro" id="IPR036910">
    <property type="entry name" value="HMG_box_dom_sf"/>
</dbReference>
<reference evidence="6 7" key="1">
    <citation type="journal article" date="2018" name="Evol. Lett.">
        <title>Horizontal gene cluster transfer increased hallucinogenic mushroom diversity.</title>
        <authorList>
            <person name="Reynolds H.T."/>
            <person name="Vijayakumar V."/>
            <person name="Gluck-Thaler E."/>
            <person name="Korotkin H.B."/>
            <person name="Matheny P.B."/>
            <person name="Slot J.C."/>
        </authorList>
    </citation>
    <scope>NUCLEOTIDE SEQUENCE [LARGE SCALE GENOMIC DNA]</scope>
    <source>
        <strain evidence="6 7">SRW20</strain>
    </source>
</reference>
<dbReference type="InParanoid" id="A0A409YB73"/>